<evidence type="ECO:0008006" key="3">
    <source>
        <dbReference type="Google" id="ProtNLM"/>
    </source>
</evidence>
<evidence type="ECO:0000313" key="2">
    <source>
        <dbReference type="Proteomes" id="UP000230518"/>
    </source>
</evidence>
<dbReference type="Gene3D" id="3.10.450.530">
    <property type="entry name" value="Ribonuclease toxin, BrnT, of type II toxin-antitoxin system"/>
    <property type="match status" value="1"/>
</dbReference>
<reference evidence="2" key="1">
    <citation type="submission" date="2017-09" db="EMBL/GenBank/DDBJ databases">
        <title>Depth-based differentiation of microbial function through sediment-hosted aquifers and enrichment of novel symbionts in the deep terrestrial subsurface.</title>
        <authorList>
            <person name="Probst A.J."/>
            <person name="Ladd B."/>
            <person name="Jarett J.K."/>
            <person name="Geller-Mcgrath D.E."/>
            <person name="Sieber C.M.K."/>
            <person name="Emerson J.B."/>
            <person name="Anantharaman K."/>
            <person name="Thomas B.C."/>
            <person name="Malmstrom R."/>
            <person name="Stieglmeier M."/>
            <person name="Klingl A."/>
            <person name="Woyke T."/>
            <person name="Ryan C.M."/>
            <person name="Banfield J.F."/>
        </authorList>
    </citation>
    <scope>NUCLEOTIDE SEQUENCE [LARGE SCALE GENOMIC DNA]</scope>
</reference>
<evidence type="ECO:0000313" key="1">
    <source>
        <dbReference type="EMBL" id="PJA51365.1"/>
    </source>
</evidence>
<sequence length="99" mass="11842">MDFKDLDTFIWDRGNETKNVERHGVGKIECEQVFFDTPVFFSDIKHSKIEERYISQGETVGGRRLLIIFTIRNEKIRVISARDQNKKERIKYYKLINTQ</sequence>
<dbReference type="Proteomes" id="UP000230518">
    <property type="component" value="Unassembled WGS sequence"/>
</dbReference>
<organism evidence="1 2">
    <name type="scientific">Candidatus Shapirobacteria bacterium CG_4_9_14_3_um_filter_36_12</name>
    <dbReference type="NCBI Taxonomy" id="1974877"/>
    <lineage>
        <taxon>Bacteria</taxon>
        <taxon>Candidatus Shapironibacteriota</taxon>
    </lineage>
</organism>
<protein>
    <recommendedName>
        <fullName evidence="3">BrnT family toxin</fullName>
    </recommendedName>
</protein>
<name>A0A2M7XP56_9BACT</name>
<accession>A0A2M7XP56</accession>
<dbReference type="InterPro" id="IPR038573">
    <property type="entry name" value="BrnT_sf"/>
</dbReference>
<gene>
    <name evidence="1" type="ORF">CO168_00150</name>
</gene>
<dbReference type="EMBL" id="PFWO01000005">
    <property type="protein sequence ID" value="PJA51365.1"/>
    <property type="molecule type" value="Genomic_DNA"/>
</dbReference>
<comment type="caution">
    <text evidence="1">The sequence shown here is derived from an EMBL/GenBank/DDBJ whole genome shotgun (WGS) entry which is preliminary data.</text>
</comment>
<dbReference type="Pfam" id="PF04365">
    <property type="entry name" value="BrnT_toxin"/>
    <property type="match status" value="1"/>
</dbReference>
<dbReference type="AlphaFoldDB" id="A0A2M7XP56"/>
<proteinExistence type="predicted"/>
<dbReference type="InterPro" id="IPR007460">
    <property type="entry name" value="BrnT_toxin"/>
</dbReference>